<feature type="repeat" description="PPR" evidence="3">
    <location>
        <begin position="411"/>
        <end position="445"/>
    </location>
</feature>
<evidence type="ECO:0000256" key="1">
    <source>
        <dbReference type="ARBA" id="ARBA00007626"/>
    </source>
</evidence>
<evidence type="ECO:0000256" key="2">
    <source>
        <dbReference type="ARBA" id="ARBA00022737"/>
    </source>
</evidence>
<accession>A0AAV0I4C3</accession>
<dbReference type="PANTHER" id="PTHR47941">
    <property type="entry name" value="PENTATRICOPEPTIDE REPEAT-CONTAINING PROTEIN 3, MITOCHONDRIAL"/>
    <property type="match status" value="1"/>
</dbReference>
<dbReference type="Pfam" id="PF13041">
    <property type="entry name" value="PPR_2"/>
    <property type="match status" value="2"/>
</dbReference>
<evidence type="ECO:0000256" key="4">
    <source>
        <dbReference type="SAM" id="MobiDB-lite"/>
    </source>
</evidence>
<feature type="compositionally biased region" description="Low complexity" evidence="4">
    <location>
        <begin position="49"/>
        <end position="69"/>
    </location>
</feature>
<dbReference type="PROSITE" id="PS51375">
    <property type="entry name" value="PPR"/>
    <property type="match status" value="5"/>
</dbReference>
<dbReference type="Pfam" id="PF01535">
    <property type="entry name" value="PPR"/>
    <property type="match status" value="4"/>
</dbReference>
<feature type="repeat" description="PPR" evidence="3">
    <location>
        <begin position="516"/>
        <end position="550"/>
    </location>
</feature>
<protein>
    <recommendedName>
        <fullName evidence="7">Pentatricopeptide repeat-containing protein</fullName>
    </recommendedName>
</protein>
<keyword evidence="2" id="KW-0677">Repeat</keyword>
<sequence>MANYKIIHQSSYFCSLQREAQERGWTAATTEEAADPSAVVPVPSGPTLRARGTAPARAAGAGAGCAGEEAGASGHARVAAGSAEIGAGGGAAEGEARPTTAGDRGVVAAVTARQEKEQQPVTADRLREAQSAAMKGVVVAGSAKEGGLHEAHEFHKATSKEDGTWDVISGFTASLVLLKWIKVPGRIWTEDRRCGVMDWGMVVVREMINVWDASDGSRDVEGKGVKTNMPKLPPILKRLDRLPSPSQISPIPPLPSPPPAPLVPFPTLTLTPTSNYDSLVNFLGAYFTTRPVNPQNLLHFFKSKLHHHPHYRHYDLHIFSWAATVDSFRHDHTTFEWMARSLANTNRLSDLTPLLQFMASNPCPCSEGIFSCPRIEPIFQFSINAYCKAGNLIDGLVAFETMRRLIDGRPNVAIYNTLINGFVKCGRHDKAVEVYDRMLKDRVKPDVFTFNILISSYCKNKKFEMALELFREMREKGCSPNVVSFNTLIKGFFRQGKIEDGVKMAYEMIDLGIEFSTVTCEILVDGLCNKSRTMEACELLIDFSRKGVLPSAFDLSGLVSVLCEQKCAGRALELVYELWKNGNVPSLICSTTLVEGLRKSGRIEEAFRLMEKLLDGNVIVPDIITFNCLIQDVCKVGRTSDADMLRLLGCSKGLEPDSTTYNILVSGYTTEGKSKEGEVLVEEMLDKDFIPDLATYNTLMNGLSNSRRRHRNSSCK</sequence>
<comment type="caution">
    <text evidence="5">The sequence shown here is derived from an EMBL/GenBank/DDBJ whole genome shotgun (WGS) entry which is preliminary data.</text>
</comment>
<dbReference type="AlphaFoldDB" id="A0AAV0I4C3"/>
<dbReference type="EMBL" id="CAMGYJ010000003">
    <property type="protein sequence ID" value="CAI0391852.1"/>
    <property type="molecule type" value="Genomic_DNA"/>
</dbReference>
<gene>
    <name evidence="5" type="ORF">LITE_LOCUS7293</name>
</gene>
<reference evidence="5" key="1">
    <citation type="submission" date="2022-08" db="EMBL/GenBank/DDBJ databases">
        <authorList>
            <person name="Gutierrez-Valencia J."/>
        </authorList>
    </citation>
    <scope>NUCLEOTIDE SEQUENCE</scope>
</reference>
<dbReference type="NCBIfam" id="TIGR00756">
    <property type="entry name" value="PPR"/>
    <property type="match status" value="4"/>
</dbReference>
<dbReference type="Proteomes" id="UP001154282">
    <property type="component" value="Unassembled WGS sequence"/>
</dbReference>
<feature type="repeat" description="PPR" evidence="3">
    <location>
        <begin position="446"/>
        <end position="480"/>
    </location>
</feature>
<proteinExistence type="inferred from homology"/>
<evidence type="ECO:0000313" key="6">
    <source>
        <dbReference type="Proteomes" id="UP001154282"/>
    </source>
</evidence>
<feature type="repeat" description="PPR" evidence="3">
    <location>
        <begin position="481"/>
        <end position="515"/>
    </location>
</feature>
<organism evidence="5 6">
    <name type="scientific">Linum tenue</name>
    <dbReference type="NCBI Taxonomy" id="586396"/>
    <lineage>
        <taxon>Eukaryota</taxon>
        <taxon>Viridiplantae</taxon>
        <taxon>Streptophyta</taxon>
        <taxon>Embryophyta</taxon>
        <taxon>Tracheophyta</taxon>
        <taxon>Spermatophyta</taxon>
        <taxon>Magnoliopsida</taxon>
        <taxon>eudicotyledons</taxon>
        <taxon>Gunneridae</taxon>
        <taxon>Pentapetalae</taxon>
        <taxon>rosids</taxon>
        <taxon>fabids</taxon>
        <taxon>Malpighiales</taxon>
        <taxon>Linaceae</taxon>
        <taxon>Linum</taxon>
    </lineage>
</organism>
<feature type="repeat" description="PPR" evidence="3">
    <location>
        <begin position="657"/>
        <end position="691"/>
    </location>
</feature>
<dbReference type="InterPro" id="IPR002885">
    <property type="entry name" value="PPR_rpt"/>
</dbReference>
<evidence type="ECO:0000256" key="3">
    <source>
        <dbReference type="PROSITE-ProRule" id="PRU00708"/>
    </source>
</evidence>
<keyword evidence="6" id="KW-1185">Reference proteome</keyword>
<evidence type="ECO:0000313" key="5">
    <source>
        <dbReference type="EMBL" id="CAI0391852.1"/>
    </source>
</evidence>
<evidence type="ECO:0008006" key="7">
    <source>
        <dbReference type="Google" id="ProtNLM"/>
    </source>
</evidence>
<feature type="region of interest" description="Disordered" evidence="4">
    <location>
        <begin position="25"/>
        <end position="69"/>
    </location>
</feature>
<dbReference type="Gene3D" id="1.25.40.10">
    <property type="entry name" value="Tetratricopeptide repeat domain"/>
    <property type="match status" value="4"/>
</dbReference>
<dbReference type="SUPFAM" id="SSF81901">
    <property type="entry name" value="HCP-like"/>
    <property type="match status" value="1"/>
</dbReference>
<dbReference type="InterPro" id="IPR011990">
    <property type="entry name" value="TPR-like_helical_dom_sf"/>
</dbReference>
<comment type="similarity">
    <text evidence="1">Belongs to the PPR family. P subfamily.</text>
</comment>
<name>A0AAV0I4C3_9ROSI</name>